<evidence type="ECO:0000313" key="5">
    <source>
        <dbReference type="Proteomes" id="UP000041254"/>
    </source>
</evidence>
<dbReference type="PANTHER" id="PTHR48287">
    <property type="entry name" value="ARM REPEAT SUPERFAMILY PROTEIN"/>
    <property type="match status" value="1"/>
</dbReference>
<evidence type="ECO:0000313" key="4">
    <source>
        <dbReference type="EMBL" id="CEM19688.1"/>
    </source>
</evidence>
<dbReference type="Gene3D" id="1.25.10.10">
    <property type="entry name" value="Leucine-rich Repeat Variant"/>
    <property type="match status" value="1"/>
</dbReference>
<name>A0A0G4FXU3_VITBC</name>
<dbReference type="STRING" id="1169540.A0A0G4FXU3"/>
<dbReference type="OrthoDB" id="2192888at2759"/>
<comment type="similarity">
    <text evidence="1">Belongs to the RRP12 family.</text>
</comment>
<keyword evidence="5" id="KW-1185">Reference proteome</keyword>
<proteinExistence type="inferred from homology"/>
<dbReference type="AlphaFoldDB" id="A0A0G4FXU3"/>
<dbReference type="PANTHER" id="PTHR48287:SF1">
    <property type="entry name" value="ARM REPEAT SUPERFAMILY PROTEIN"/>
    <property type="match status" value="1"/>
</dbReference>
<dbReference type="InterPro" id="IPR012978">
    <property type="entry name" value="HEAT_RRP12"/>
</dbReference>
<gene>
    <name evidence="4" type="ORF">Vbra_5982</name>
</gene>
<dbReference type="VEuPathDB" id="CryptoDB:Vbra_5982"/>
<reference evidence="4 5" key="1">
    <citation type="submission" date="2014-11" db="EMBL/GenBank/DDBJ databases">
        <authorList>
            <person name="Zhu J."/>
            <person name="Qi W."/>
            <person name="Song R."/>
        </authorList>
    </citation>
    <scope>NUCLEOTIDE SEQUENCE [LARGE SCALE GENOMIC DNA]</scope>
</reference>
<evidence type="ECO:0000259" key="3">
    <source>
        <dbReference type="Pfam" id="PF08161"/>
    </source>
</evidence>
<dbReference type="EMBL" id="CDMY01000519">
    <property type="protein sequence ID" value="CEM19688.1"/>
    <property type="molecule type" value="Genomic_DNA"/>
</dbReference>
<feature type="region of interest" description="Disordered" evidence="2">
    <location>
        <begin position="1169"/>
        <end position="1262"/>
    </location>
</feature>
<dbReference type="Pfam" id="PF08161">
    <property type="entry name" value="RRP12_HEAT"/>
    <property type="match status" value="1"/>
</dbReference>
<accession>A0A0G4FXU3</accession>
<protein>
    <recommendedName>
        <fullName evidence="3">RRP12 HEAT domain-containing protein</fullName>
    </recommendedName>
</protein>
<feature type="domain" description="RRP12 HEAT" evidence="3">
    <location>
        <begin position="375"/>
        <end position="697"/>
    </location>
</feature>
<dbReference type="InterPro" id="IPR011989">
    <property type="entry name" value="ARM-like"/>
</dbReference>
<dbReference type="InterPro" id="IPR016024">
    <property type="entry name" value="ARM-type_fold"/>
</dbReference>
<sequence length="1262" mass="139446">MLPEHSSVAADVALWLSERKDALADRGEVQVYEHASVCLDAIEQAIPRQPREVTVYLSATIASLLLELEEWTGGSDTRLQGLALLVGLFLRHVPLTATPSLAATEGSLFEAMEKVRSKQEGAREKTILLGVLTRLLECLAAMYDVLHAHGSHNQPRAGPLKTLLSVLFEAGEESRVAALKCVVALCRFEQQSGHELAGFTPHLGSLVFSDRTQSDPVTKRTAIRLLRSLLPFIPVKTFREVVDDVIIRMAKGVAGATSEAANGLRLITEYLAPQESDPSPFASSRVEADDLFFFANRLAVERDSLNLKDIGISSAFIEVSGNVIAAMCEQGRTTNDLLYDWWSFSKRRLEEGEPLLTYTITKAMGKVVSCAVAHDVEDFPRLVKECRSLLEYRLKGVWPSVFPVITELFTAIEQRGLEFLLQQYSQRQAAMIDKEDDELTDQVIEDFRSFCRLRLHPCRGLLEDLASIMKRAVEPLDHSATLATSSRRGVEDALGAAAVAFSAALPEVLKLPFFELRLDSVPITDPEFSTKANSWLLPVLKRAVKRTSLVYFQNELLPLACQLQQHASKLQNEHSQDITAAASAKKYQLLADQIWSLLPAFFTEPIDLSAVFPDAPQSSPLANTMLSFLDTQPSLRHLICSALTTICEQSNLEHGASGTGGEAVVLKTSQSLIWLTSKRNHRSLRCYSERFLPLLFTTLLKQEAEVGSLKAIQALAHFCPGNVLDSYLKNICRKLLKASLAEPGGDGRSREPHNVVVLESAGGMVALAELANALVPALPAETLPILLRVMCPLLVSEETTVAKEGGGRKGSVQLSRRAYKAVRSVIERELNESLDKSAFLPKTPLHTIEGCKKLWEHLQKARQGCGPGALKSRLSCIKVYCRLLSLRQGSQGVWRSHFHDVSACLVPETLMCCKSTNQAVRADALEILRLLAASSGDVSDIVAMISAGLASTSSPMKAAAVLALTQLLLSHGLADTEPFRRVVRIVLLLLGDGDKSVFEASLRFAKACVRILSLEAVTENLPLILEMLNNSHAIRYRILLHRVIEKMLKRLGPDSLAAAFPADKKDLLSYCEKRMRRSKHATALKRKRRVLAHMHGGVSDEAESDSESEDIGRQKDADFRIEEGVPSLQNLLDDFEMEDGPSRKRSRASGTLQLREELDDETIDLFATSAKQASIRPESSKQRKTEKKVLEAFEPRGQIFGSSRGRTISSKETDDRQPTKKGRTGLQSYAYMRIGKKSSQGRGAKRHIAKTLRLSRKKERRR</sequence>
<feature type="compositionally biased region" description="Basic and acidic residues" evidence="2">
    <location>
        <begin position="1178"/>
        <end position="1194"/>
    </location>
</feature>
<organism evidence="4 5">
    <name type="scientific">Vitrella brassicaformis (strain CCMP3155)</name>
    <dbReference type="NCBI Taxonomy" id="1169540"/>
    <lineage>
        <taxon>Eukaryota</taxon>
        <taxon>Sar</taxon>
        <taxon>Alveolata</taxon>
        <taxon>Colpodellida</taxon>
        <taxon>Vitrellaceae</taxon>
        <taxon>Vitrella</taxon>
    </lineage>
</organism>
<dbReference type="Proteomes" id="UP000041254">
    <property type="component" value="Unassembled WGS sequence"/>
</dbReference>
<feature type="compositionally biased region" description="Basic and acidic residues" evidence="2">
    <location>
        <begin position="1110"/>
        <end position="1123"/>
    </location>
</feature>
<evidence type="ECO:0000256" key="2">
    <source>
        <dbReference type="SAM" id="MobiDB-lite"/>
    </source>
</evidence>
<feature type="region of interest" description="Disordered" evidence="2">
    <location>
        <begin position="1095"/>
        <end position="1153"/>
    </location>
</feature>
<feature type="compositionally biased region" description="Basic and acidic residues" evidence="2">
    <location>
        <begin position="1209"/>
        <end position="1218"/>
    </location>
</feature>
<evidence type="ECO:0000256" key="1">
    <source>
        <dbReference type="ARBA" id="ARBA00007690"/>
    </source>
</evidence>
<dbReference type="InParanoid" id="A0A0G4FXU3"/>
<feature type="compositionally biased region" description="Acidic residues" evidence="2">
    <location>
        <begin position="1100"/>
        <end position="1109"/>
    </location>
</feature>
<dbReference type="GO" id="GO:0005634">
    <property type="term" value="C:nucleus"/>
    <property type="evidence" value="ECO:0007669"/>
    <property type="project" value="UniProtKB-SubCell"/>
</dbReference>
<feature type="compositionally biased region" description="Basic residues" evidence="2">
    <location>
        <begin position="1243"/>
        <end position="1262"/>
    </location>
</feature>
<dbReference type="SUPFAM" id="SSF48371">
    <property type="entry name" value="ARM repeat"/>
    <property type="match status" value="1"/>
</dbReference>
<dbReference type="InterPro" id="IPR052087">
    <property type="entry name" value="RRP12"/>
</dbReference>